<dbReference type="RefSeq" id="WP_142442998.1">
    <property type="nucleotide sequence ID" value="NZ_SESI01000001.1"/>
</dbReference>
<dbReference type="InterPro" id="IPR036388">
    <property type="entry name" value="WH-like_DNA-bd_sf"/>
</dbReference>
<proteinExistence type="predicted"/>
<dbReference type="AlphaFoldDB" id="A0A544QSC2"/>
<dbReference type="Proteomes" id="UP000315385">
    <property type="component" value="Unassembled WGS sequence"/>
</dbReference>
<dbReference type="InterPro" id="IPR055766">
    <property type="entry name" value="DUF7342"/>
</dbReference>
<dbReference type="Gene3D" id="1.10.10.10">
    <property type="entry name" value="Winged helix-like DNA-binding domain superfamily/Winged helix DNA-binding domain"/>
    <property type="match status" value="1"/>
</dbReference>
<name>A0A544QSC2_9EURY</name>
<dbReference type="Pfam" id="PF24033">
    <property type="entry name" value="DUF7342"/>
    <property type="match status" value="1"/>
</dbReference>
<keyword evidence="2" id="KW-1185">Reference proteome</keyword>
<dbReference type="SUPFAM" id="SSF46785">
    <property type="entry name" value="Winged helix' DNA-binding domain"/>
    <property type="match status" value="1"/>
</dbReference>
<gene>
    <name evidence="1" type="ORF">EWF95_05355</name>
</gene>
<evidence type="ECO:0000313" key="1">
    <source>
        <dbReference type="EMBL" id="TQQ82351.1"/>
    </source>
</evidence>
<sequence length="172" mass="19340">MTDAEWEATWTTNASAFDRVRSVVMALPEPKSAAWLADHARVSESTASEHLDRLIDMGLVAAHTSDNDPRYGPDPAYIRFREIRELTADYDRAELREFVAELKASIETIDEQYDAATPEELRATANEPAVSAETARELRDAAADWEHYDYRLGLLNDAINRYDAYTESATPA</sequence>
<protein>
    <submittedName>
        <fullName evidence="1">ArsR family transcriptional regulator</fullName>
    </submittedName>
</protein>
<comment type="caution">
    <text evidence="1">The sequence shown here is derived from an EMBL/GenBank/DDBJ whole genome shotgun (WGS) entry which is preliminary data.</text>
</comment>
<organism evidence="1 2">
    <name type="scientific">Halonotius roseus</name>
    <dbReference type="NCBI Taxonomy" id="2511997"/>
    <lineage>
        <taxon>Archaea</taxon>
        <taxon>Methanobacteriati</taxon>
        <taxon>Methanobacteriota</taxon>
        <taxon>Stenosarchaea group</taxon>
        <taxon>Halobacteria</taxon>
        <taxon>Halobacteriales</taxon>
        <taxon>Haloferacaceae</taxon>
        <taxon>Halonotius</taxon>
    </lineage>
</organism>
<dbReference type="OrthoDB" id="183382at2157"/>
<dbReference type="InterPro" id="IPR036390">
    <property type="entry name" value="WH_DNA-bd_sf"/>
</dbReference>
<evidence type="ECO:0000313" key="2">
    <source>
        <dbReference type="Proteomes" id="UP000315385"/>
    </source>
</evidence>
<reference evidence="1 2" key="1">
    <citation type="submission" date="2019-02" db="EMBL/GenBank/DDBJ databases">
        <title>Halonotius sp. a new haloqrchaeon isolated from saline water.</title>
        <authorList>
            <person name="Duran-Viseras A."/>
            <person name="Sanchez-Porro C."/>
            <person name="Ventosa A."/>
        </authorList>
    </citation>
    <scope>NUCLEOTIDE SEQUENCE [LARGE SCALE GENOMIC DNA]</scope>
    <source>
        <strain evidence="1 2">F9-27</strain>
    </source>
</reference>
<accession>A0A544QSC2</accession>
<dbReference type="EMBL" id="SESI01000001">
    <property type="protein sequence ID" value="TQQ82351.1"/>
    <property type="molecule type" value="Genomic_DNA"/>
</dbReference>